<dbReference type="PANTHER" id="PTHR36153">
    <property type="entry name" value="INNER MEMBRANE PROTEIN-RELATED"/>
    <property type="match status" value="1"/>
</dbReference>
<dbReference type="Pfam" id="PF06761">
    <property type="entry name" value="IcmF-related"/>
    <property type="match status" value="1"/>
</dbReference>
<dbReference type="Proteomes" id="UP001244490">
    <property type="component" value="Unassembled WGS sequence"/>
</dbReference>
<feature type="non-terminal residue" evidence="2">
    <location>
        <position position="90"/>
    </location>
</feature>
<evidence type="ECO:0000259" key="1">
    <source>
        <dbReference type="Pfam" id="PF06761"/>
    </source>
</evidence>
<organism evidence="2 3">
    <name type="scientific">Klebsiella pneumoniae</name>
    <dbReference type="NCBI Taxonomy" id="573"/>
    <lineage>
        <taxon>Bacteria</taxon>
        <taxon>Pseudomonadati</taxon>
        <taxon>Pseudomonadota</taxon>
        <taxon>Gammaproteobacteria</taxon>
        <taxon>Enterobacterales</taxon>
        <taxon>Enterobacteriaceae</taxon>
        <taxon>Klebsiella/Raoultella group</taxon>
        <taxon>Klebsiella</taxon>
        <taxon>Klebsiella pneumoniae complex</taxon>
    </lineage>
</organism>
<proteinExistence type="predicted"/>
<evidence type="ECO:0000313" key="3">
    <source>
        <dbReference type="Proteomes" id="UP001244490"/>
    </source>
</evidence>
<dbReference type="InterPro" id="IPR053156">
    <property type="entry name" value="T6SS_TssM-like"/>
</dbReference>
<accession>A0AAW8ANW6</accession>
<dbReference type="PANTHER" id="PTHR36153:SF1">
    <property type="entry name" value="TYPE VI SECRETION SYSTEM COMPONENT TSSM1"/>
    <property type="match status" value="1"/>
</dbReference>
<dbReference type="RefSeq" id="WP_305202342.1">
    <property type="nucleotide sequence ID" value="NZ_JAUUIA010000411.1"/>
</dbReference>
<dbReference type="InterPro" id="IPR009612">
    <property type="entry name" value="IcmF-rel"/>
</dbReference>
<dbReference type="AlphaFoldDB" id="A0AAW8ANW6"/>
<feature type="non-terminal residue" evidence="2">
    <location>
        <position position="1"/>
    </location>
</feature>
<gene>
    <name evidence="2" type="ORF">Q6294_30005</name>
</gene>
<comment type="caution">
    <text evidence="2">The sequence shown here is derived from an EMBL/GenBank/DDBJ whole genome shotgun (WGS) entry which is preliminary data.</text>
</comment>
<feature type="domain" description="IcmF-related" evidence="1">
    <location>
        <begin position="1"/>
        <end position="76"/>
    </location>
</feature>
<name>A0AAW8ANW6_KLEPN</name>
<protein>
    <submittedName>
        <fullName evidence="2">ImcF-related family protein</fullName>
    </submittedName>
</protein>
<dbReference type="EMBL" id="JAUUIA010000411">
    <property type="protein sequence ID" value="MDP0971177.1"/>
    <property type="molecule type" value="Genomic_DNA"/>
</dbReference>
<sequence length="90" mass="10150">VLGVGADLSDMDLRRLMLELEQRYFSEYADAWSEAIGQLQLSESDSLSQGVDRLANLTSAQSSLVQLLRHVRENTRLLSTNDRLEALNQQ</sequence>
<evidence type="ECO:0000313" key="2">
    <source>
        <dbReference type="EMBL" id="MDP0971177.1"/>
    </source>
</evidence>
<reference evidence="2" key="1">
    <citation type="submission" date="2023-07" db="EMBL/GenBank/DDBJ databases">
        <authorList>
            <person name="Peng Z."/>
        </authorList>
    </citation>
    <scope>NUCLEOTIDE SEQUENCE</scope>
    <source>
        <strain evidence="2">KP219</strain>
    </source>
</reference>